<evidence type="ECO:0000256" key="1">
    <source>
        <dbReference type="ARBA" id="ARBA00004170"/>
    </source>
</evidence>
<dbReference type="GO" id="GO:0006886">
    <property type="term" value="P:intracellular protein transport"/>
    <property type="evidence" value="ECO:0007669"/>
    <property type="project" value="InterPro"/>
</dbReference>
<dbReference type="GO" id="GO:0005483">
    <property type="term" value="F:soluble NSF attachment protein activity"/>
    <property type="evidence" value="ECO:0007669"/>
    <property type="project" value="TreeGrafter"/>
</dbReference>
<dbReference type="GO" id="GO:0031201">
    <property type="term" value="C:SNARE complex"/>
    <property type="evidence" value="ECO:0007669"/>
    <property type="project" value="TreeGrafter"/>
</dbReference>
<evidence type="ECO:0000256" key="4">
    <source>
        <dbReference type="ARBA" id="ARBA00022892"/>
    </source>
</evidence>
<comment type="caution">
    <text evidence="9">The sequence shown here is derived from an EMBL/GenBank/DDBJ whole genome shotgun (WGS) entry which is preliminary data.</text>
</comment>
<accession>A0A8H3KYQ1</accession>
<evidence type="ECO:0000256" key="6">
    <source>
        <dbReference type="ARBA" id="ARBA00023136"/>
    </source>
</evidence>
<keyword evidence="4" id="KW-0931">ER-Golgi transport</keyword>
<dbReference type="EMBL" id="BLAL01000025">
    <property type="protein sequence ID" value="GES76690.1"/>
    <property type="molecule type" value="Genomic_DNA"/>
</dbReference>
<keyword evidence="6" id="KW-0472">Membrane</keyword>
<gene>
    <name evidence="9" type="ORF">RCL2_000408700</name>
</gene>
<dbReference type="Pfam" id="PF14938">
    <property type="entry name" value="SNAP"/>
    <property type="match status" value="1"/>
</dbReference>
<comment type="subcellular location">
    <subcellularLocation>
        <location evidence="1">Membrane</location>
        <topology evidence="1">Peripheral membrane protein</topology>
    </subcellularLocation>
</comment>
<evidence type="ECO:0000313" key="9">
    <source>
        <dbReference type="EMBL" id="GES76690.1"/>
    </source>
</evidence>
<name>A0A8H3KYQ1_9GLOM</name>
<comment type="similarity">
    <text evidence="2">Belongs to the SNAP family.</text>
</comment>
<sequence length="385" mass="44086">MALWHGRAIQGLLIAFTLILYYNNNLTPDEYLSFKHIVPCDKGKKYRICGFANYSNLPGANSFREYILTNNSNSSSSSSQELDGSATYVGFLNKWYLWSKIEVVGSNGRGKRKNSATEMQVIEGLAYEDKETAIRAKGKKDYYTAARSFLSAAKQFKKVGDESNLLEAANCYEDAYKAFQQVKQTDKALEALETAASIYEGNVRQSTRAARIYEILAEQYKKSNSLQYNLEKALRMHRKATDLFELDGDGRFLFSLISQAELSAEIGYYEQAIDLFDNIIKLSVNDSILNYKIKNYIFWQCLCIIALDDWVRLEKKFKEFIEQYPSFADSRECAFTDKLIQSKNSCDPSEFATACKEYDQLTTLTPWQTHILLEAKKVLEVKDLR</sequence>
<keyword evidence="3" id="KW-0813">Transport</keyword>
<proteinExistence type="inferred from homology"/>
<evidence type="ECO:0000256" key="8">
    <source>
        <dbReference type="ARBA" id="ARBA00042485"/>
    </source>
</evidence>
<evidence type="ECO:0000256" key="7">
    <source>
        <dbReference type="ARBA" id="ARBA00040047"/>
    </source>
</evidence>
<dbReference type="GO" id="GO:0016192">
    <property type="term" value="P:vesicle-mediated transport"/>
    <property type="evidence" value="ECO:0007669"/>
    <property type="project" value="UniProtKB-KW"/>
</dbReference>
<evidence type="ECO:0000313" key="10">
    <source>
        <dbReference type="Proteomes" id="UP000615446"/>
    </source>
</evidence>
<dbReference type="SUPFAM" id="SSF48452">
    <property type="entry name" value="TPR-like"/>
    <property type="match status" value="1"/>
</dbReference>
<organism evidence="9 10">
    <name type="scientific">Rhizophagus clarus</name>
    <dbReference type="NCBI Taxonomy" id="94130"/>
    <lineage>
        <taxon>Eukaryota</taxon>
        <taxon>Fungi</taxon>
        <taxon>Fungi incertae sedis</taxon>
        <taxon>Mucoromycota</taxon>
        <taxon>Glomeromycotina</taxon>
        <taxon>Glomeromycetes</taxon>
        <taxon>Glomerales</taxon>
        <taxon>Glomeraceae</taxon>
        <taxon>Rhizophagus</taxon>
    </lineage>
</organism>
<keyword evidence="5" id="KW-0653">Protein transport</keyword>
<dbReference type="Gene3D" id="1.25.40.10">
    <property type="entry name" value="Tetratricopeptide repeat domain"/>
    <property type="match status" value="1"/>
</dbReference>
<dbReference type="OrthoDB" id="9984275at2759"/>
<protein>
    <recommendedName>
        <fullName evidence="7">Gamma-soluble NSF attachment protein</fullName>
    </recommendedName>
    <alternativeName>
        <fullName evidence="8">N-ethylmaleimide-sensitive factor attachment protein gamma</fullName>
    </alternativeName>
</protein>
<evidence type="ECO:0000256" key="5">
    <source>
        <dbReference type="ARBA" id="ARBA00022927"/>
    </source>
</evidence>
<dbReference type="PANTHER" id="PTHR13768">
    <property type="entry name" value="SOLUBLE NSF ATTACHMENT PROTEIN SNAP"/>
    <property type="match status" value="1"/>
</dbReference>
<dbReference type="InterPro" id="IPR011990">
    <property type="entry name" value="TPR-like_helical_dom_sf"/>
</dbReference>
<dbReference type="InterPro" id="IPR000744">
    <property type="entry name" value="NSF_attach"/>
</dbReference>
<evidence type="ECO:0000256" key="2">
    <source>
        <dbReference type="ARBA" id="ARBA00010050"/>
    </source>
</evidence>
<dbReference type="GO" id="GO:0005774">
    <property type="term" value="C:vacuolar membrane"/>
    <property type="evidence" value="ECO:0007669"/>
    <property type="project" value="TreeGrafter"/>
</dbReference>
<dbReference type="AlphaFoldDB" id="A0A8H3KYQ1"/>
<dbReference type="PANTHER" id="PTHR13768:SF2">
    <property type="entry name" value="GAMMA-SOLUBLE NSF ATTACHMENT PROTEIN"/>
    <property type="match status" value="1"/>
</dbReference>
<evidence type="ECO:0000256" key="3">
    <source>
        <dbReference type="ARBA" id="ARBA00022448"/>
    </source>
</evidence>
<dbReference type="Proteomes" id="UP000615446">
    <property type="component" value="Unassembled WGS sequence"/>
</dbReference>
<dbReference type="GO" id="GO:0019905">
    <property type="term" value="F:syntaxin binding"/>
    <property type="evidence" value="ECO:0007669"/>
    <property type="project" value="TreeGrafter"/>
</dbReference>
<reference evidence="9" key="1">
    <citation type="submission" date="2019-10" db="EMBL/GenBank/DDBJ databases">
        <title>Conservation and host-specific expression of non-tandemly repeated heterogenous ribosome RNA gene in arbuscular mycorrhizal fungi.</title>
        <authorList>
            <person name="Maeda T."/>
            <person name="Kobayashi Y."/>
            <person name="Nakagawa T."/>
            <person name="Ezawa T."/>
            <person name="Yamaguchi K."/>
            <person name="Bino T."/>
            <person name="Nishimoto Y."/>
            <person name="Shigenobu S."/>
            <person name="Kawaguchi M."/>
        </authorList>
    </citation>
    <scope>NUCLEOTIDE SEQUENCE</scope>
    <source>
        <strain evidence="9">HR1</strain>
    </source>
</reference>